<dbReference type="SUPFAM" id="SSF51161">
    <property type="entry name" value="Trimeric LpxA-like enzymes"/>
    <property type="match status" value="1"/>
</dbReference>
<evidence type="ECO:0000313" key="3">
    <source>
        <dbReference type="EMBL" id="UTF54683.1"/>
    </source>
</evidence>
<accession>A0A9E7NCX0</accession>
<organism evidence="3 4">
    <name type="scientific">Natronosalvus rutilus</name>
    <dbReference type="NCBI Taxonomy" id="2953753"/>
    <lineage>
        <taxon>Archaea</taxon>
        <taxon>Methanobacteriati</taxon>
        <taxon>Methanobacteriota</taxon>
        <taxon>Stenosarchaea group</taxon>
        <taxon>Halobacteria</taxon>
        <taxon>Halobacteriales</taxon>
        <taxon>Natrialbaceae</taxon>
        <taxon>Natronosalvus</taxon>
    </lineage>
</organism>
<protein>
    <submittedName>
        <fullName evidence="3">2,3,4,5-tetrahydropyridine-2,6-dicarboxylate N-succinyltransferase</fullName>
        <ecNumber evidence="3">2.3.1.117</ecNumber>
    </submittedName>
</protein>
<dbReference type="CDD" id="cd03350">
    <property type="entry name" value="LbH_THP_succinylT"/>
    <property type="match status" value="1"/>
</dbReference>
<keyword evidence="3" id="KW-0012">Acyltransferase</keyword>
<dbReference type="GeneID" id="73289433"/>
<keyword evidence="4" id="KW-1185">Reference proteome</keyword>
<feature type="domain" description="Tetrahydrodipicolinate-N-succinyltransferase chain A" evidence="2">
    <location>
        <begin position="22"/>
        <end position="91"/>
    </location>
</feature>
<keyword evidence="3" id="KW-0808">Transferase</keyword>
<dbReference type="RefSeq" id="WP_254159390.1">
    <property type="nucleotide sequence ID" value="NZ_CP100355.1"/>
</dbReference>
<comment type="similarity">
    <text evidence="1">Belongs to the transferase hexapeptide repeat family.</text>
</comment>
<dbReference type="InterPro" id="IPR011004">
    <property type="entry name" value="Trimer_LpxA-like_sf"/>
</dbReference>
<dbReference type="GO" id="GO:0008666">
    <property type="term" value="F:2,3,4,5-tetrahydropyridine-2,6-dicarboxylate N-succinyltransferase activity"/>
    <property type="evidence" value="ECO:0007669"/>
    <property type="project" value="UniProtKB-EC"/>
</dbReference>
<dbReference type="EMBL" id="CP100355">
    <property type="protein sequence ID" value="UTF54683.1"/>
    <property type="molecule type" value="Genomic_DNA"/>
</dbReference>
<name>A0A9E7NCX0_9EURY</name>
<sequence>MSPSTDGNTNANSNVNSDASALESAITDLWNRYEANGVDAESATEDDMATLEAFLDALEAGDVRAAEPHGEDGEWTANAWVKQGILLNFGLRETRAREYGGVTYNDVLPLADSSDFGERGSRNTPDGTVVRRGAHVGSDCILMSPAFVNVGAHVGDGTLVDSCDTVGSCAQIGANVKLGANTLIGGVLEPVENAPVVIEDGVSLGAGCRVTSGFVVGENSVVGENTLLTPRIPVYDLVEEEIIYGELPAERRAFTRFVESSISDHDLFEGGAYKPAVVATALEDRTLERSEREEVLRDQ</sequence>
<dbReference type="PANTHER" id="PTHR43300:SF10">
    <property type="entry name" value="2,3,4,5-TETRAHYDROPYRIDINE-2,6-DICARBOXYLATE N-ACETYLTRANSFERASE"/>
    <property type="match status" value="1"/>
</dbReference>
<dbReference type="NCBIfam" id="NF008808">
    <property type="entry name" value="PRK11830.1"/>
    <property type="match status" value="1"/>
</dbReference>
<dbReference type="InterPro" id="IPR037133">
    <property type="entry name" value="THP_succinylTrfase_N_sf"/>
</dbReference>
<dbReference type="Pfam" id="PF14805">
    <property type="entry name" value="THDPS_N_2"/>
    <property type="match status" value="1"/>
</dbReference>
<dbReference type="AlphaFoldDB" id="A0A9E7NCX0"/>
<proteinExistence type="inferred from homology"/>
<dbReference type="Proteomes" id="UP001056855">
    <property type="component" value="Chromosome"/>
</dbReference>
<gene>
    <name evidence="3" type="ORF">NGM29_05265</name>
</gene>
<evidence type="ECO:0000256" key="1">
    <source>
        <dbReference type="ARBA" id="ARBA00007274"/>
    </source>
</evidence>
<evidence type="ECO:0000313" key="4">
    <source>
        <dbReference type="Proteomes" id="UP001056855"/>
    </source>
</evidence>
<dbReference type="Gene3D" id="1.10.166.10">
    <property type="entry name" value="Tetrahydrodipicolinate-N-succinyltransferase, N-terminal domain"/>
    <property type="match status" value="1"/>
</dbReference>
<dbReference type="EC" id="2.3.1.117" evidence="3"/>
<dbReference type="Gene3D" id="2.160.10.10">
    <property type="entry name" value="Hexapeptide repeat proteins"/>
    <property type="match status" value="1"/>
</dbReference>
<reference evidence="3" key="1">
    <citation type="submission" date="2022-06" db="EMBL/GenBank/DDBJ databases">
        <title>Diverse halophilic archaea isolated from saline environments.</title>
        <authorList>
            <person name="Cui H.-L."/>
        </authorList>
    </citation>
    <scope>NUCLEOTIDE SEQUENCE</scope>
    <source>
        <strain evidence="3">WLHS1</strain>
    </source>
</reference>
<dbReference type="KEGG" id="sawl:NGM29_05265"/>
<dbReference type="InterPro" id="IPR050179">
    <property type="entry name" value="Trans_hexapeptide_repeat"/>
</dbReference>
<evidence type="ECO:0000259" key="2">
    <source>
        <dbReference type="Pfam" id="PF14805"/>
    </source>
</evidence>
<dbReference type="InterPro" id="IPR023180">
    <property type="entry name" value="THP_succinylTrfase_dom1"/>
</dbReference>
<dbReference type="PANTHER" id="PTHR43300">
    <property type="entry name" value="ACETYLTRANSFERASE"/>
    <property type="match status" value="1"/>
</dbReference>